<proteinExistence type="predicted"/>
<organism evidence="1 2">
    <name type="scientific">Vulgatibacter incomptus</name>
    <dbReference type="NCBI Taxonomy" id="1391653"/>
    <lineage>
        <taxon>Bacteria</taxon>
        <taxon>Pseudomonadati</taxon>
        <taxon>Myxococcota</taxon>
        <taxon>Myxococcia</taxon>
        <taxon>Myxococcales</taxon>
        <taxon>Cystobacterineae</taxon>
        <taxon>Vulgatibacteraceae</taxon>
        <taxon>Vulgatibacter</taxon>
    </lineage>
</organism>
<keyword evidence="2" id="KW-1185">Reference proteome</keyword>
<dbReference type="EMBL" id="CP012332">
    <property type="protein sequence ID" value="AKU90874.1"/>
    <property type="molecule type" value="Genomic_DNA"/>
</dbReference>
<dbReference type="Proteomes" id="UP000055590">
    <property type="component" value="Chromosome"/>
</dbReference>
<protein>
    <submittedName>
        <fullName evidence="1">Uncharacterized protein</fullName>
    </submittedName>
</protein>
<dbReference type="STRING" id="1391653.AKJ08_1261"/>
<reference evidence="1 2" key="1">
    <citation type="submission" date="2015-08" db="EMBL/GenBank/DDBJ databases">
        <authorList>
            <person name="Babu N.S."/>
            <person name="Beckwith C.J."/>
            <person name="Beseler K.G."/>
            <person name="Brison A."/>
            <person name="Carone J.V."/>
            <person name="Caskin T.P."/>
            <person name="Diamond M."/>
            <person name="Durham M.E."/>
            <person name="Foxe J.M."/>
            <person name="Go M."/>
            <person name="Henderson B.A."/>
            <person name="Jones I.B."/>
            <person name="McGettigan J.A."/>
            <person name="Micheletti S.J."/>
            <person name="Nasrallah M.E."/>
            <person name="Ortiz D."/>
            <person name="Piller C.R."/>
            <person name="Privatt S.R."/>
            <person name="Schneider S.L."/>
            <person name="Sharp S."/>
            <person name="Smith T.C."/>
            <person name="Stanton J.D."/>
            <person name="Ullery H.E."/>
            <person name="Wilson R.J."/>
            <person name="Serrano M.G."/>
            <person name="Buck G."/>
            <person name="Lee V."/>
            <person name="Wang Y."/>
            <person name="Carvalho R."/>
            <person name="Voegtly L."/>
            <person name="Shi R."/>
            <person name="Duckworth R."/>
            <person name="Johnson A."/>
            <person name="Loviza R."/>
            <person name="Walstead R."/>
            <person name="Shah Z."/>
            <person name="Kiflezghi M."/>
            <person name="Wade K."/>
            <person name="Ball S.L."/>
            <person name="Bradley K.W."/>
            <person name="Asai D.J."/>
            <person name="Bowman C.A."/>
            <person name="Russell D.A."/>
            <person name="Pope W.H."/>
            <person name="Jacobs-Sera D."/>
            <person name="Hendrix R.W."/>
            <person name="Hatfull G.F."/>
        </authorList>
    </citation>
    <scope>NUCLEOTIDE SEQUENCE [LARGE SCALE GENOMIC DNA]</scope>
    <source>
        <strain evidence="1 2">DSM 27710</strain>
    </source>
</reference>
<sequence length="492" mass="51219">MVCQNDGSCACATGFLNCDGDASNGCEIEGESCERPCAAESDAAICRRLGKICGDVTDTDQCGVERTAACGSCVAGQECGDDNLCHTLCTQEEDEAFCARLGKTCGSVTAMDNCDRERMASCGSCQDGQMCGDDNTCHDGCDSESDAAFCARLGKTCGDVTGTDNCGNARTAACGTCPDGQTCGDDNTCSCRTEGDDAFCARVGKNCGEVTRADNCGDPRTVDCGTCDDGLLCASNLCCQPEDDATFCSRQRKDCGSFAGVDNCGQRRVVDCGTCSGTASCGSQVANVCGPCVGETDAQLCVQAGATCGQVRVPDRCGETRVVPDCGTCSGGGACLPGNQCGTPDGVWLNGRCWRSGAGREDCATDLFCVRTWARSPTIYEGVCKQLCDSNADCTTGGSCAIEFAPAGWQGICGELRSPGDACSTWTTSSDLCFDRNLPPDTYLDCASGTCSYMCDYEGNLDEPLYECPAGQSCAGSWSYYERQDMNVQLCQ</sequence>
<dbReference type="AlphaFoldDB" id="A0A0K1PCN0"/>
<evidence type="ECO:0000313" key="2">
    <source>
        <dbReference type="Proteomes" id="UP000055590"/>
    </source>
</evidence>
<name>A0A0K1PCN0_9BACT</name>
<gene>
    <name evidence="1" type="ORF">AKJ08_1261</name>
</gene>
<dbReference type="KEGG" id="vin:AKJ08_1261"/>
<evidence type="ECO:0000313" key="1">
    <source>
        <dbReference type="EMBL" id="AKU90874.1"/>
    </source>
</evidence>
<accession>A0A0K1PCN0</accession>